<reference evidence="2 3" key="1">
    <citation type="submission" date="2024-03" db="EMBL/GenBank/DDBJ databases">
        <title>Two novel species of the genus Flavobacterium exhibiting potentially degradation of complex polysaccharides.</title>
        <authorList>
            <person name="Lian X."/>
        </authorList>
    </citation>
    <scope>NUCLEOTIDE SEQUENCE [LARGE SCALE GENOMIC DNA]</scope>
    <source>
        <strain evidence="3">j3</strain>
    </source>
</reference>
<keyword evidence="3" id="KW-1185">Reference proteome</keyword>
<name>A0ABU9N8B3_9FLAO</name>
<keyword evidence="1" id="KW-0732">Signal</keyword>
<sequence length="144" mass="17126">MRKLIPLFTIFNLVLLSQNCNAQTEEPPKMAMVSDENKPLVDKIIEITNYESYFKNYCEDFIKKTSEQEKWTKEKNESVKAKINFAKFKVLKLYNWLAKYSTKELNGFIESYKKDKKREKKNIIIDDENIAKHLDWYAQGLIKS</sequence>
<feature type="chain" id="PRO_5046709943" description="Lipoprotein" evidence="1">
    <location>
        <begin position="23"/>
        <end position="144"/>
    </location>
</feature>
<gene>
    <name evidence="2" type="ORF">WFZ85_15045</name>
</gene>
<evidence type="ECO:0008006" key="4">
    <source>
        <dbReference type="Google" id="ProtNLM"/>
    </source>
</evidence>
<dbReference type="Proteomes" id="UP001460072">
    <property type="component" value="Unassembled WGS sequence"/>
</dbReference>
<comment type="caution">
    <text evidence="2">The sequence shown here is derived from an EMBL/GenBank/DDBJ whole genome shotgun (WGS) entry which is preliminary data.</text>
</comment>
<accession>A0ABU9N8B3</accession>
<protein>
    <recommendedName>
        <fullName evidence="4">Lipoprotein</fullName>
    </recommendedName>
</protein>
<dbReference type="RefSeq" id="WP_342697092.1">
    <property type="nucleotide sequence ID" value="NZ_JBCGDO010000033.1"/>
</dbReference>
<organism evidence="2 3">
    <name type="scientific">Flavobacterium aureirubrum</name>
    <dbReference type="NCBI Taxonomy" id="3133147"/>
    <lineage>
        <taxon>Bacteria</taxon>
        <taxon>Pseudomonadati</taxon>
        <taxon>Bacteroidota</taxon>
        <taxon>Flavobacteriia</taxon>
        <taxon>Flavobacteriales</taxon>
        <taxon>Flavobacteriaceae</taxon>
        <taxon>Flavobacterium</taxon>
    </lineage>
</organism>
<evidence type="ECO:0000313" key="2">
    <source>
        <dbReference type="EMBL" id="MEM0543924.1"/>
    </source>
</evidence>
<dbReference type="EMBL" id="JBCGDO010000033">
    <property type="protein sequence ID" value="MEM0543924.1"/>
    <property type="molecule type" value="Genomic_DNA"/>
</dbReference>
<feature type="signal peptide" evidence="1">
    <location>
        <begin position="1"/>
        <end position="22"/>
    </location>
</feature>
<evidence type="ECO:0000256" key="1">
    <source>
        <dbReference type="SAM" id="SignalP"/>
    </source>
</evidence>
<evidence type="ECO:0000313" key="3">
    <source>
        <dbReference type="Proteomes" id="UP001460072"/>
    </source>
</evidence>
<proteinExistence type="predicted"/>